<feature type="domain" description="CCHC-type" evidence="7">
    <location>
        <begin position="30"/>
        <end position="45"/>
    </location>
</feature>
<keyword evidence="1" id="KW-0507">mRNA processing</keyword>
<dbReference type="PANTHER" id="PTHR46242">
    <property type="entry name" value="ZINC FINGER CCHC DOMAIN-CONTAINING PROTEIN 9 ZCCHC9"/>
    <property type="match status" value="1"/>
</dbReference>
<dbReference type="SUPFAM" id="SSF57756">
    <property type="entry name" value="Retrovirus zinc finger-like domains"/>
    <property type="match status" value="1"/>
</dbReference>
<dbReference type="GO" id="GO:0006397">
    <property type="term" value="P:mRNA processing"/>
    <property type="evidence" value="ECO:0007669"/>
    <property type="project" value="UniProtKB-KW"/>
</dbReference>
<keyword evidence="2" id="KW-0479">Metal-binding</keyword>
<evidence type="ECO:0000259" key="7">
    <source>
        <dbReference type="PROSITE" id="PS50158"/>
    </source>
</evidence>
<keyword evidence="4 6" id="KW-0863">Zinc-finger</keyword>
<dbReference type="EMBL" id="JAACJN010000040">
    <property type="protein sequence ID" value="KAF5385517.1"/>
    <property type="molecule type" value="Genomic_DNA"/>
</dbReference>
<protein>
    <recommendedName>
        <fullName evidence="7">CCHC-type domain-containing protein</fullName>
    </recommendedName>
</protein>
<dbReference type="GO" id="GO:0003676">
    <property type="term" value="F:nucleic acid binding"/>
    <property type="evidence" value="ECO:0007669"/>
    <property type="project" value="InterPro"/>
</dbReference>
<organism evidence="8 9">
    <name type="scientific">Collybiopsis confluens</name>
    <dbReference type="NCBI Taxonomy" id="2823264"/>
    <lineage>
        <taxon>Eukaryota</taxon>
        <taxon>Fungi</taxon>
        <taxon>Dikarya</taxon>
        <taxon>Basidiomycota</taxon>
        <taxon>Agaricomycotina</taxon>
        <taxon>Agaricomycetes</taxon>
        <taxon>Agaricomycetidae</taxon>
        <taxon>Agaricales</taxon>
        <taxon>Marasmiineae</taxon>
        <taxon>Omphalotaceae</taxon>
        <taxon>Collybiopsis</taxon>
    </lineage>
</organism>
<dbReference type="PROSITE" id="PS50158">
    <property type="entry name" value="ZF_CCHC"/>
    <property type="match status" value="1"/>
</dbReference>
<dbReference type="InterPro" id="IPR001878">
    <property type="entry name" value="Znf_CCHC"/>
</dbReference>
<proteinExistence type="predicted"/>
<dbReference type="InterPro" id="IPR042246">
    <property type="entry name" value="ZCCHC9"/>
</dbReference>
<dbReference type="Gene3D" id="4.10.60.10">
    <property type="entry name" value="Zinc finger, CCHC-type"/>
    <property type="match status" value="1"/>
</dbReference>
<evidence type="ECO:0000256" key="3">
    <source>
        <dbReference type="ARBA" id="ARBA00022737"/>
    </source>
</evidence>
<dbReference type="InterPro" id="IPR036875">
    <property type="entry name" value="Znf_CCHC_sf"/>
</dbReference>
<keyword evidence="3" id="KW-0677">Repeat</keyword>
<dbReference type="GO" id="GO:0005730">
    <property type="term" value="C:nucleolus"/>
    <property type="evidence" value="ECO:0007669"/>
    <property type="project" value="TreeGrafter"/>
</dbReference>
<dbReference type="FunFam" id="4.10.60.10:FF:000091">
    <property type="entry name" value="Zinc finger CCHC-type-containing 9"/>
    <property type="match status" value="1"/>
</dbReference>
<evidence type="ECO:0000256" key="5">
    <source>
        <dbReference type="ARBA" id="ARBA00022833"/>
    </source>
</evidence>
<dbReference type="PANTHER" id="PTHR46242:SF1">
    <property type="entry name" value="ZINC FINGER CCHC DOMAIN-CONTAINING PROTEIN 9"/>
    <property type="match status" value="1"/>
</dbReference>
<dbReference type="GO" id="GO:0008270">
    <property type="term" value="F:zinc ion binding"/>
    <property type="evidence" value="ECO:0007669"/>
    <property type="project" value="UniProtKB-KW"/>
</dbReference>
<sequence>MCYRCGSPRHTLSRCKKSQDPSNPLPHASCFVCNRKGHLASACPQNKSKGIYPNGGTCKLCGDVTHLAKDCSMRNKDPDKLTAVLGIKEVDLGADEDDFHVIGRRKQELDRLDKRSEKLERAKVGAHFSVVKSLGSTSTMAKKVVFF</sequence>
<keyword evidence="9" id="KW-1185">Reference proteome</keyword>
<reference evidence="8 9" key="1">
    <citation type="journal article" date="2020" name="ISME J.">
        <title>Uncovering the hidden diversity of litter-decomposition mechanisms in mushroom-forming fungi.</title>
        <authorList>
            <person name="Floudas D."/>
            <person name="Bentzer J."/>
            <person name="Ahren D."/>
            <person name="Johansson T."/>
            <person name="Persson P."/>
            <person name="Tunlid A."/>
        </authorList>
    </citation>
    <scope>NUCLEOTIDE SEQUENCE [LARGE SCALE GENOMIC DNA]</scope>
    <source>
        <strain evidence="8 9">CBS 406.79</strain>
    </source>
</reference>
<evidence type="ECO:0000313" key="9">
    <source>
        <dbReference type="Proteomes" id="UP000518752"/>
    </source>
</evidence>
<gene>
    <name evidence="8" type="ORF">D9757_005412</name>
</gene>
<accession>A0A8H5HLM6</accession>
<evidence type="ECO:0000256" key="1">
    <source>
        <dbReference type="ARBA" id="ARBA00022664"/>
    </source>
</evidence>
<name>A0A8H5HLM6_9AGAR</name>
<keyword evidence="5" id="KW-0862">Zinc</keyword>
<evidence type="ECO:0000256" key="2">
    <source>
        <dbReference type="ARBA" id="ARBA00022723"/>
    </source>
</evidence>
<dbReference type="SMART" id="SM00343">
    <property type="entry name" value="ZnF_C2HC"/>
    <property type="match status" value="3"/>
</dbReference>
<evidence type="ECO:0000256" key="4">
    <source>
        <dbReference type="ARBA" id="ARBA00022771"/>
    </source>
</evidence>
<evidence type="ECO:0000256" key="6">
    <source>
        <dbReference type="PROSITE-ProRule" id="PRU00047"/>
    </source>
</evidence>
<comment type="caution">
    <text evidence="8">The sequence shown here is derived from an EMBL/GenBank/DDBJ whole genome shotgun (WGS) entry which is preliminary data.</text>
</comment>
<dbReference type="Proteomes" id="UP000518752">
    <property type="component" value="Unassembled WGS sequence"/>
</dbReference>
<evidence type="ECO:0000313" key="8">
    <source>
        <dbReference type="EMBL" id="KAF5385517.1"/>
    </source>
</evidence>
<dbReference type="Pfam" id="PF00098">
    <property type="entry name" value="zf-CCHC"/>
    <property type="match status" value="1"/>
</dbReference>
<dbReference type="AlphaFoldDB" id="A0A8H5HLM6"/>
<dbReference type="OrthoDB" id="3863715at2759"/>